<dbReference type="InterPro" id="IPR006660">
    <property type="entry name" value="Arsenate_reductase-like"/>
</dbReference>
<keyword evidence="4" id="KW-1185">Reference proteome</keyword>
<dbReference type="PROSITE" id="PS51353">
    <property type="entry name" value="ARSC"/>
    <property type="match status" value="1"/>
</dbReference>
<name>A0A0D6MIB1_9PROT</name>
<sequence>MNDCTTIYGIKACSTMQKAQAWLAAHGVDAIFHDYKKSGIDAETLSAWCAKAGWEKLLNRSGTTFRKLDEADKHDLDAARAQTLMLRQPSMIRRPVLVRNGRILIGFSPETYAAFCDVSD</sequence>
<dbReference type="PANTHER" id="PTHR30041">
    <property type="entry name" value="ARSENATE REDUCTASE"/>
    <property type="match status" value="1"/>
</dbReference>
<evidence type="ECO:0000313" key="3">
    <source>
        <dbReference type="EMBL" id="GAN53215.1"/>
    </source>
</evidence>
<dbReference type="RefSeq" id="WP_048846984.1">
    <property type="nucleotide sequence ID" value="NZ_BALE01000009.1"/>
</dbReference>
<dbReference type="InterPro" id="IPR036249">
    <property type="entry name" value="Thioredoxin-like_sf"/>
</dbReference>
<dbReference type="EMBL" id="BALE01000009">
    <property type="protein sequence ID" value="GAN53215.1"/>
    <property type="molecule type" value="Genomic_DNA"/>
</dbReference>
<reference evidence="3 4" key="1">
    <citation type="submission" date="2012-10" db="EMBL/GenBank/DDBJ databases">
        <title>Genome sequencing of Tanticharoenia sakaeratensis NBRC 103193.</title>
        <authorList>
            <person name="Azuma Y."/>
            <person name="Hadano H."/>
            <person name="Hirakawa H."/>
            <person name="Matsushita K."/>
        </authorList>
    </citation>
    <scope>NUCLEOTIDE SEQUENCE [LARGE SCALE GENOMIC DNA]</scope>
    <source>
        <strain evidence="3 4">NBRC 103193</strain>
    </source>
</reference>
<proteinExistence type="inferred from homology"/>
<dbReference type="PANTHER" id="PTHR30041:SF8">
    <property type="entry name" value="PROTEIN YFFB"/>
    <property type="match status" value="1"/>
</dbReference>
<protein>
    <recommendedName>
        <fullName evidence="5">Arsenate reductase</fullName>
    </recommendedName>
</protein>
<evidence type="ECO:0000313" key="4">
    <source>
        <dbReference type="Proteomes" id="UP000032679"/>
    </source>
</evidence>
<dbReference type="Proteomes" id="UP000032679">
    <property type="component" value="Unassembled WGS sequence"/>
</dbReference>
<comment type="similarity">
    <text evidence="1 2">Belongs to the ArsC family.</text>
</comment>
<organism evidence="3 4">
    <name type="scientific">Tanticharoenia sakaeratensis NBRC 103193</name>
    <dbReference type="NCBI Taxonomy" id="1231623"/>
    <lineage>
        <taxon>Bacteria</taxon>
        <taxon>Pseudomonadati</taxon>
        <taxon>Pseudomonadota</taxon>
        <taxon>Alphaproteobacteria</taxon>
        <taxon>Acetobacterales</taxon>
        <taxon>Acetobacteraceae</taxon>
        <taxon>Tanticharoenia</taxon>
    </lineage>
</organism>
<dbReference type="OrthoDB" id="9803749at2"/>
<comment type="caution">
    <text evidence="3">The sequence shown here is derived from an EMBL/GenBank/DDBJ whole genome shotgun (WGS) entry which is preliminary data.</text>
</comment>
<gene>
    <name evidence="3" type="ORF">Tasa_009_010</name>
</gene>
<dbReference type="STRING" id="1231623.Tasa_009_010"/>
<evidence type="ECO:0000256" key="2">
    <source>
        <dbReference type="PROSITE-ProRule" id="PRU01282"/>
    </source>
</evidence>
<evidence type="ECO:0000256" key="1">
    <source>
        <dbReference type="ARBA" id="ARBA00007198"/>
    </source>
</evidence>
<evidence type="ECO:0008006" key="5">
    <source>
        <dbReference type="Google" id="ProtNLM"/>
    </source>
</evidence>
<dbReference type="SUPFAM" id="SSF52833">
    <property type="entry name" value="Thioredoxin-like"/>
    <property type="match status" value="1"/>
</dbReference>
<dbReference type="AlphaFoldDB" id="A0A0D6MIB1"/>
<accession>A0A0D6MIB1</accession>
<dbReference type="NCBIfam" id="TIGR01617">
    <property type="entry name" value="arsC_related"/>
    <property type="match status" value="1"/>
</dbReference>
<dbReference type="Pfam" id="PF03960">
    <property type="entry name" value="ArsC"/>
    <property type="match status" value="1"/>
</dbReference>
<dbReference type="InterPro" id="IPR006504">
    <property type="entry name" value="Tscrpt_reg_Spx/MgsR"/>
</dbReference>
<dbReference type="CDD" id="cd03035">
    <property type="entry name" value="ArsC_Yffb"/>
    <property type="match status" value="1"/>
</dbReference>
<dbReference type="Gene3D" id="3.40.30.10">
    <property type="entry name" value="Glutaredoxin"/>
    <property type="match status" value="1"/>
</dbReference>